<gene>
    <name evidence="2" type="ORF">BER1_0212</name>
</gene>
<reference evidence="2" key="1">
    <citation type="submission" date="2019-03" db="EMBL/GenBank/DDBJ databases">
        <authorList>
            <person name="Danneels B."/>
        </authorList>
    </citation>
    <scope>NUCLEOTIDE SEQUENCE</scope>
</reference>
<name>A0A484QZM9_9ZZZZ</name>
<accession>A0A484QZM9</accession>
<dbReference type="Pfam" id="PF22523">
    <property type="entry name" value="DUF6999"/>
    <property type="match status" value="1"/>
</dbReference>
<dbReference type="InterPro" id="IPR054268">
    <property type="entry name" value="DUF6999"/>
</dbReference>
<protein>
    <submittedName>
        <fullName evidence="2">Uncharacterized protein</fullName>
    </submittedName>
</protein>
<evidence type="ECO:0000256" key="1">
    <source>
        <dbReference type="SAM" id="MobiDB-lite"/>
    </source>
</evidence>
<organism evidence="2">
    <name type="scientific">plant metagenome</name>
    <dbReference type="NCBI Taxonomy" id="1297885"/>
    <lineage>
        <taxon>unclassified sequences</taxon>
        <taxon>metagenomes</taxon>
        <taxon>organismal metagenomes</taxon>
    </lineage>
</organism>
<evidence type="ECO:0000313" key="2">
    <source>
        <dbReference type="EMBL" id="VFR42631.1"/>
    </source>
</evidence>
<feature type="region of interest" description="Disordered" evidence="1">
    <location>
        <begin position="290"/>
        <end position="316"/>
    </location>
</feature>
<sequence>MKHPMPEPDFLRRGHDPADPSPWLALYLDRSTPLPDHVKRAWLKDSSSASRQYLLPFLRPLARVLIIVIQIVKTFLPRKWSHSRVLHRLLAWGLSRFVSPEANWLILRHFHLGAQILSFIGRNSPAPIETTPLEPMCIADLKDDLFVKHDVNLFNFVIRLNQALQAQGLEMGPPDEVDYGMLREPPLRLQDMPRGRLNVIDIQSAIEVFTPVYQLLLTDNDFWRAANSLQLDETIGIYAAQLLGAPEHLILVNNHHPLIPLSTLRAGHRLVLHGLSTEMLHALLMSRKTGHPPASVTGGHDDAGQDGEAAATASAQ</sequence>
<dbReference type="AlphaFoldDB" id="A0A484QZM9"/>
<proteinExistence type="predicted"/>
<dbReference type="EMBL" id="CAADIE010000020">
    <property type="protein sequence ID" value="VFR42631.1"/>
    <property type="molecule type" value="Genomic_DNA"/>
</dbReference>